<reference evidence="1 2" key="1">
    <citation type="journal article" date="2020" name="Front. Microbiol.">
        <title>Phenotypic and Genetic Characterization of the Cheese Ripening Yeast Geotrichum candidum.</title>
        <authorList>
            <person name="Perkins V."/>
            <person name="Vignola S."/>
            <person name="Lessard M.H."/>
            <person name="Plante P.L."/>
            <person name="Corbeil J."/>
            <person name="Dugat-Bony E."/>
            <person name="Frenette M."/>
            <person name="Labrie S."/>
        </authorList>
    </citation>
    <scope>NUCLEOTIDE SEQUENCE [LARGE SCALE GENOMIC DNA]</scope>
    <source>
        <strain evidence="1 2">LMA-1147</strain>
    </source>
</reference>
<accession>A0ACB6V3W6</accession>
<comment type="caution">
    <text evidence="1">The sequence shown here is derived from an EMBL/GenBank/DDBJ whole genome shotgun (WGS) entry which is preliminary data.</text>
</comment>
<protein>
    <submittedName>
        <fullName evidence="1">Uncharacterized protein</fullName>
    </submittedName>
</protein>
<dbReference type="EMBL" id="QVQA01000073">
    <property type="protein sequence ID" value="KAF5097116.1"/>
    <property type="molecule type" value="Genomic_DNA"/>
</dbReference>
<sequence length="550" mass="61327">MVSLASTPCGTPLTPTTTNSSLRRKASAAFDVPGLTRSRASPDGLCNTIDTKLLIVMVGLPARGKSYITKKICRYMNWQRYKTRIFNVGNTRRSNCENNNDSATAAESESQTTHSAEFFDPNNDKSIQMREKWAMDTLDELLDFLIHGDGCIGLFDATNTSVARRRKIINHVRDRTDGMLKILFVESICDNNAIIQKNVRLKLSGPDYKNVDKEVALQDFLGRMKNYEKAYETIQESEETSEIQYIKLINVGKKVIMYNVNGFLSEQVVGFLMNFNLAERQIWISRAAESEMEAQGRLGGDSPVTAAGHCYAEAAARFISQQKNAFFADQVEHLVAQAREDGTSLAPVLSKLQESSFSVWTSMNRSAIETGAHFDDSVFDLKAMKMLNELNYGAFEGLTLSEIQRSYPYEYNAQTTNGERYKYPGSGGESYLDVINRVRPVVLELERMVDNTLIISHPIMCQALLAYFLNLDCTNSFEVPPNTLFSVQPKPYGVEWEAYQYDAATDSFVKLDTTSDISMVAATTTQHPSTGSDTLASVVTGPMVPSLMKA</sequence>
<keyword evidence="2" id="KW-1185">Reference proteome</keyword>
<dbReference type="Proteomes" id="UP000744676">
    <property type="component" value="Unassembled WGS sequence"/>
</dbReference>
<proteinExistence type="predicted"/>
<evidence type="ECO:0000313" key="1">
    <source>
        <dbReference type="EMBL" id="KAF5097116.1"/>
    </source>
</evidence>
<name>A0ACB6V3W6_9ASCO</name>
<gene>
    <name evidence="1" type="ORF">D0Z00_002514</name>
</gene>
<organism evidence="1 2">
    <name type="scientific">Geotrichum galactomycetum</name>
    <dbReference type="NCBI Taxonomy" id="27317"/>
    <lineage>
        <taxon>Eukaryota</taxon>
        <taxon>Fungi</taxon>
        <taxon>Dikarya</taxon>
        <taxon>Ascomycota</taxon>
        <taxon>Saccharomycotina</taxon>
        <taxon>Dipodascomycetes</taxon>
        <taxon>Dipodascales</taxon>
        <taxon>Dipodascaceae</taxon>
        <taxon>Geotrichum</taxon>
    </lineage>
</organism>
<evidence type="ECO:0000313" key="2">
    <source>
        <dbReference type="Proteomes" id="UP000744676"/>
    </source>
</evidence>